<keyword evidence="1" id="KW-0812">Transmembrane</keyword>
<dbReference type="GO" id="GO:0008654">
    <property type="term" value="P:phospholipid biosynthetic process"/>
    <property type="evidence" value="ECO:0007669"/>
    <property type="project" value="InterPro"/>
</dbReference>
<dbReference type="EMBL" id="DRMJ01000348">
    <property type="protein sequence ID" value="HHL43293.1"/>
    <property type="molecule type" value="Genomic_DNA"/>
</dbReference>
<evidence type="ECO:0000256" key="1">
    <source>
        <dbReference type="SAM" id="Phobius"/>
    </source>
</evidence>
<feature type="transmembrane region" description="Helical" evidence="1">
    <location>
        <begin position="92"/>
        <end position="113"/>
    </location>
</feature>
<feature type="non-terminal residue" evidence="2">
    <location>
        <position position="142"/>
    </location>
</feature>
<accession>A0A7C5LZZ6</accession>
<sequence length="142" mass="15075">MSEENHSDISGAKAAGGALADGLTFVRLAITPIIMFVIIKAWSGQPDDPLGFVSLKMDLVVLASILFVVAALTDIADDFVGGSATANARMFGWFDDIADSVLVAGTIIALLWVSHRVGLLHWTFAVPAAIYIGRDVLISLFK</sequence>
<dbReference type="AlphaFoldDB" id="A0A7C5LZZ6"/>
<name>A0A7C5LZZ6_9PROT</name>
<comment type="caution">
    <text evidence="2">The sequence shown here is derived from an EMBL/GenBank/DDBJ whole genome shotgun (WGS) entry which is preliminary data.</text>
</comment>
<dbReference type="GO" id="GO:0016780">
    <property type="term" value="F:phosphotransferase activity, for other substituted phosphate groups"/>
    <property type="evidence" value="ECO:0007669"/>
    <property type="project" value="InterPro"/>
</dbReference>
<evidence type="ECO:0000313" key="2">
    <source>
        <dbReference type="EMBL" id="HHL43293.1"/>
    </source>
</evidence>
<feature type="transmembrane region" description="Helical" evidence="1">
    <location>
        <begin position="59"/>
        <end position="80"/>
    </location>
</feature>
<keyword evidence="1" id="KW-1133">Transmembrane helix</keyword>
<reference evidence="2" key="1">
    <citation type="journal article" date="2020" name="mSystems">
        <title>Genome- and Community-Level Interaction Insights into Carbon Utilization and Element Cycling Functions of Hydrothermarchaeota in Hydrothermal Sediment.</title>
        <authorList>
            <person name="Zhou Z."/>
            <person name="Liu Y."/>
            <person name="Xu W."/>
            <person name="Pan J."/>
            <person name="Luo Z.H."/>
            <person name="Li M."/>
        </authorList>
    </citation>
    <scope>NUCLEOTIDE SEQUENCE [LARGE SCALE GENOMIC DNA]</scope>
    <source>
        <strain evidence="2">HyVt-485</strain>
    </source>
</reference>
<organism evidence="2">
    <name type="scientific">Hellea balneolensis</name>
    <dbReference type="NCBI Taxonomy" id="287478"/>
    <lineage>
        <taxon>Bacteria</taxon>
        <taxon>Pseudomonadati</taxon>
        <taxon>Pseudomonadota</taxon>
        <taxon>Alphaproteobacteria</taxon>
        <taxon>Maricaulales</taxon>
        <taxon>Robiginitomaculaceae</taxon>
        <taxon>Hellea</taxon>
    </lineage>
</organism>
<dbReference type="Proteomes" id="UP000885830">
    <property type="component" value="Unassembled WGS sequence"/>
</dbReference>
<evidence type="ECO:0008006" key="3">
    <source>
        <dbReference type="Google" id="ProtNLM"/>
    </source>
</evidence>
<gene>
    <name evidence="2" type="ORF">ENJ42_06745</name>
</gene>
<feature type="transmembrane region" description="Helical" evidence="1">
    <location>
        <begin position="18"/>
        <end position="39"/>
    </location>
</feature>
<proteinExistence type="predicted"/>
<dbReference type="Pfam" id="PF01066">
    <property type="entry name" value="CDP-OH_P_transf"/>
    <property type="match status" value="1"/>
</dbReference>
<feature type="transmembrane region" description="Helical" evidence="1">
    <location>
        <begin position="119"/>
        <end position="141"/>
    </location>
</feature>
<dbReference type="InterPro" id="IPR000462">
    <property type="entry name" value="CDP-OH_P_trans"/>
</dbReference>
<protein>
    <recommendedName>
        <fullName evidence="3">CDP-alcohol phosphatidyltransferase family protein</fullName>
    </recommendedName>
</protein>
<dbReference type="GO" id="GO:0016020">
    <property type="term" value="C:membrane"/>
    <property type="evidence" value="ECO:0007669"/>
    <property type="project" value="InterPro"/>
</dbReference>
<keyword evidence="1" id="KW-0472">Membrane</keyword>